<comment type="caution">
    <text evidence="2">The sequence shown here is derived from an EMBL/GenBank/DDBJ whole genome shotgun (WGS) entry which is preliminary data.</text>
</comment>
<proteinExistence type="predicted"/>
<sequence length="120" mass="13962">MPLQAIRFIDETVTVEFDQEPVRIKNPHCPDRFVWDGDVFAVETLLEEWRDHSRHGRMARNMRPGNKARALKTGSWGVGRIYFRIATAQGRCFDLYYNRAPVPGAPEGQWILYRELGEVN</sequence>
<dbReference type="EMBL" id="VXPY01000078">
    <property type="protein sequence ID" value="MYD90806.1"/>
    <property type="molecule type" value="Genomic_DNA"/>
</dbReference>
<feature type="domain" description="DUF6504" evidence="1">
    <location>
        <begin position="7"/>
        <end position="115"/>
    </location>
</feature>
<accession>A0A6B1DUY1</accession>
<dbReference type="AlphaFoldDB" id="A0A6B1DUY1"/>
<name>A0A6B1DUY1_9CHLR</name>
<protein>
    <recommendedName>
        <fullName evidence="1">DUF6504 domain-containing protein</fullName>
    </recommendedName>
</protein>
<organism evidence="2">
    <name type="scientific">Caldilineaceae bacterium SB0662_bin_9</name>
    <dbReference type="NCBI Taxonomy" id="2605258"/>
    <lineage>
        <taxon>Bacteria</taxon>
        <taxon>Bacillati</taxon>
        <taxon>Chloroflexota</taxon>
        <taxon>Caldilineae</taxon>
        <taxon>Caldilineales</taxon>
        <taxon>Caldilineaceae</taxon>
    </lineage>
</organism>
<evidence type="ECO:0000313" key="2">
    <source>
        <dbReference type="EMBL" id="MYD90806.1"/>
    </source>
</evidence>
<dbReference type="Pfam" id="PF20114">
    <property type="entry name" value="DUF6504"/>
    <property type="match status" value="1"/>
</dbReference>
<gene>
    <name evidence="2" type="ORF">F4Y08_10800</name>
</gene>
<evidence type="ECO:0000259" key="1">
    <source>
        <dbReference type="Pfam" id="PF20114"/>
    </source>
</evidence>
<reference evidence="2" key="1">
    <citation type="submission" date="2019-09" db="EMBL/GenBank/DDBJ databases">
        <title>Characterisation of the sponge microbiome using genome-centric metagenomics.</title>
        <authorList>
            <person name="Engelberts J.P."/>
            <person name="Robbins S.J."/>
            <person name="De Goeij J.M."/>
            <person name="Aranda M."/>
            <person name="Bell S.C."/>
            <person name="Webster N.S."/>
        </authorList>
    </citation>
    <scope>NUCLEOTIDE SEQUENCE</scope>
    <source>
        <strain evidence="2">SB0662_bin_9</strain>
    </source>
</reference>
<dbReference type="InterPro" id="IPR045443">
    <property type="entry name" value="DUF6504"/>
</dbReference>